<evidence type="ECO:0000259" key="2">
    <source>
        <dbReference type="PROSITE" id="PS51412"/>
    </source>
</evidence>
<dbReference type="AlphaFoldDB" id="A0A2A9MFQ0"/>
<gene>
    <name evidence="3" type="ORF">BESB_065140</name>
</gene>
<dbReference type="Proteomes" id="UP000224006">
    <property type="component" value="Chromosome VI"/>
</dbReference>
<feature type="compositionally biased region" description="Polar residues" evidence="1">
    <location>
        <begin position="135"/>
        <end position="151"/>
    </location>
</feature>
<evidence type="ECO:0000256" key="1">
    <source>
        <dbReference type="SAM" id="MobiDB-lite"/>
    </source>
</evidence>
<evidence type="ECO:0000313" key="3">
    <source>
        <dbReference type="EMBL" id="PFH34483.1"/>
    </source>
</evidence>
<feature type="compositionally biased region" description="Basic and acidic residues" evidence="1">
    <location>
        <begin position="26"/>
        <end position="42"/>
    </location>
</feature>
<proteinExistence type="predicted"/>
<accession>A0A2A9MFQ0</accession>
<dbReference type="SMART" id="SM00457">
    <property type="entry name" value="MACPF"/>
    <property type="match status" value="1"/>
</dbReference>
<feature type="compositionally biased region" description="Basic and acidic residues" evidence="1">
    <location>
        <begin position="913"/>
        <end position="928"/>
    </location>
</feature>
<feature type="compositionally biased region" description="Low complexity" evidence="1">
    <location>
        <begin position="156"/>
        <end position="166"/>
    </location>
</feature>
<protein>
    <submittedName>
        <fullName evidence="3">Perforin-like protein PLP1</fullName>
    </submittedName>
</protein>
<evidence type="ECO:0000313" key="4">
    <source>
        <dbReference type="Proteomes" id="UP000224006"/>
    </source>
</evidence>
<dbReference type="GeneID" id="40311442"/>
<dbReference type="VEuPathDB" id="ToxoDB:BESB_065140"/>
<feature type="domain" description="MACPF" evidence="2">
    <location>
        <begin position="267"/>
        <end position="622"/>
    </location>
</feature>
<sequence>MGSGATDDDFDFLLSDGNEPTKKRHSGDSTRGKSVGDTDKGSKTGPSKAGLAGGVSATGGATKKQARSANGRSKAKTLGKALKDEMVPKSKGTRDKLTAGTDSDKQNVKSESRRPEKNSSGDASSLDIWDDTSEDSLNNNRGDAVDSSKSSFDFRIPPASGGSSLSSAIYPLSVDDGTNSQLANPLADALGGFGLNDPSPPASAARAAEWAKDTAREFEQKMQDKMQDGPNPESWHRQDVSSDAVAALNRDRERRLAAALREATPAPLSIVYSRATQTVPAINYVGVGYDSIKGNPIGDPNSMGDPGLRAPIIRFSYAQNEDGVSNDLTVLQPIGGYVRPYVACKQSETVTELSTLSDYQKELSVDGSLQGGDPIGMNSFSASAGYRQFAKEVAKRDTRTYMLKTYCMRYEAGIAQTDQFKWNVTMAFDAAVNQLPTTFDGHDPACDCTPEQWRQDQNSDICSTTNIPNWISFIEQFGTHYLVRLFAGGKMTYQVTMKRSQVDSMKKKGIDVQAQLKVELIGVGVGGSQATSGKRTKSKSEFELSASKETLVIGGRPPGDVSDPAALGVWADTVEQLPMPVKFEVQPLQYMLPADKQDAFQSAVTFYSKAVGMTPQDLSALTGVVRSIPKELTEATQVAWAGPPPGFAKCPEGKVVILGFAMHLNFSDGSPDVFRIVACPPGREKCDGIGTARSQSDEERIYILCADEHINEIQQVAVESTIGTGAVTLEAICPDETVIAGGFALSLQSGREGLETFSIESCTTGQTTCTKSPTPGTQKNLIWMACIDKQYPGIRELVNVAAVGDVGKANKNVPDRDGSVSVACPENTSIVLGYTMEAHTSMQLVRDKFVHCPENAAKCEMSGKGVDKGILWVYDRHALFGWLICKSTAEPASHVATDVKATEDTKKKKKAKKSEGLFDKLNSVKDDQGQTDIVPPLPLPGSELMPSPEPMTTPQLPGVDPADL</sequence>
<name>A0A2A9MFQ0_BESBE</name>
<dbReference type="EMBL" id="NWUJ01000006">
    <property type="protein sequence ID" value="PFH34483.1"/>
    <property type="molecule type" value="Genomic_DNA"/>
</dbReference>
<dbReference type="Pfam" id="PF01823">
    <property type="entry name" value="MACPF"/>
    <property type="match status" value="1"/>
</dbReference>
<dbReference type="InterPro" id="IPR020864">
    <property type="entry name" value="MACPF"/>
</dbReference>
<dbReference type="STRING" id="94643.A0A2A9MFQ0"/>
<comment type="caution">
    <text evidence="3">The sequence shown here is derived from an EMBL/GenBank/DDBJ whole genome shotgun (WGS) entry which is preliminary data.</text>
</comment>
<dbReference type="KEGG" id="bbes:BESB_065140"/>
<feature type="region of interest" description="Disordered" evidence="1">
    <location>
        <begin position="1"/>
        <end position="166"/>
    </location>
</feature>
<keyword evidence="4" id="KW-1185">Reference proteome</keyword>
<dbReference type="RefSeq" id="XP_029218492.1">
    <property type="nucleotide sequence ID" value="XM_029364909.1"/>
</dbReference>
<dbReference type="OrthoDB" id="330098at2759"/>
<feature type="region of interest" description="Disordered" evidence="1">
    <location>
        <begin position="904"/>
        <end position="964"/>
    </location>
</feature>
<reference evidence="3 4" key="1">
    <citation type="submission" date="2017-09" db="EMBL/GenBank/DDBJ databases">
        <title>Genome sequencing of Besnoitia besnoiti strain Bb-Ger1.</title>
        <authorList>
            <person name="Schares G."/>
            <person name="Venepally P."/>
            <person name="Lorenzi H.A."/>
        </authorList>
    </citation>
    <scope>NUCLEOTIDE SEQUENCE [LARGE SCALE GENOMIC DNA]</scope>
    <source>
        <strain evidence="3 4">Bb-Ger1</strain>
    </source>
</reference>
<organism evidence="3 4">
    <name type="scientific">Besnoitia besnoiti</name>
    <name type="common">Apicomplexan protozoan</name>
    <dbReference type="NCBI Taxonomy" id="94643"/>
    <lineage>
        <taxon>Eukaryota</taxon>
        <taxon>Sar</taxon>
        <taxon>Alveolata</taxon>
        <taxon>Apicomplexa</taxon>
        <taxon>Conoidasida</taxon>
        <taxon>Coccidia</taxon>
        <taxon>Eucoccidiorida</taxon>
        <taxon>Eimeriorina</taxon>
        <taxon>Sarcocystidae</taxon>
        <taxon>Besnoitia</taxon>
    </lineage>
</organism>
<dbReference type="PROSITE" id="PS51412">
    <property type="entry name" value="MACPF_2"/>
    <property type="match status" value="1"/>
</dbReference>
<feature type="compositionally biased region" description="Basic and acidic residues" evidence="1">
    <location>
        <begin position="81"/>
        <end position="119"/>
    </location>
</feature>
<feature type="compositionally biased region" description="Acidic residues" evidence="1">
    <location>
        <begin position="1"/>
        <end position="11"/>
    </location>
</feature>